<evidence type="ECO:0000256" key="2">
    <source>
        <dbReference type="SAM" id="Phobius"/>
    </source>
</evidence>
<dbReference type="Proteomes" id="UP000218784">
    <property type="component" value="Unassembled WGS sequence"/>
</dbReference>
<dbReference type="EMBL" id="NWVD01000002">
    <property type="protein sequence ID" value="PCG09640.1"/>
    <property type="molecule type" value="Genomic_DNA"/>
</dbReference>
<dbReference type="AlphaFoldDB" id="A0A2A4HZ43"/>
<protein>
    <submittedName>
        <fullName evidence="3">Uncharacterized protein</fullName>
    </submittedName>
</protein>
<feature type="transmembrane region" description="Helical" evidence="2">
    <location>
        <begin position="6"/>
        <end position="26"/>
    </location>
</feature>
<organism evidence="3 4">
    <name type="scientific">Sphingomonas ginsenosidimutans</name>
    <dbReference type="NCBI Taxonomy" id="862134"/>
    <lineage>
        <taxon>Bacteria</taxon>
        <taxon>Pseudomonadati</taxon>
        <taxon>Pseudomonadota</taxon>
        <taxon>Alphaproteobacteria</taxon>
        <taxon>Sphingomonadales</taxon>
        <taxon>Sphingomonadaceae</taxon>
        <taxon>Sphingomonas</taxon>
    </lineage>
</organism>
<reference evidence="3 4" key="1">
    <citation type="submission" date="2017-09" db="EMBL/GenBank/DDBJ databases">
        <title>Sphingomonas ginsenosidimutans KACC 14949, whole genome shotgun sequence.</title>
        <authorList>
            <person name="Feng G."/>
            <person name="Zhu H."/>
        </authorList>
    </citation>
    <scope>NUCLEOTIDE SEQUENCE [LARGE SCALE GENOMIC DNA]</scope>
    <source>
        <strain evidence="3 4">KACC 14949</strain>
    </source>
</reference>
<keyword evidence="2" id="KW-0812">Transmembrane</keyword>
<evidence type="ECO:0000313" key="3">
    <source>
        <dbReference type="EMBL" id="PCG09640.1"/>
    </source>
</evidence>
<keyword evidence="2" id="KW-0472">Membrane</keyword>
<feature type="region of interest" description="Disordered" evidence="1">
    <location>
        <begin position="119"/>
        <end position="146"/>
    </location>
</feature>
<name>A0A2A4HZ43_9SPHN</name>
<gene>
    <name evidence="3" type="ORF">COA17_07205</name>
</gene>
<dbReference type="RefSeq" id="WP_096611248.1">
    <property type="nucleotide sequence ID" value="NZ_NWVD01000002.1"/>
</dbReference>
<comment type="caution">
    <text evidence="3">The sequence shown here is derived from an EMBL/GenBank/DDBJ whole genome shotgun (WGS) entry which is preliminary data.</text>
</comment>
<accession>A0A2A4HZ43</accession>
<sequence length="146" mass="15741">MTAAFALLRRFWWAIPIVALAAGWLYDRARLADVRHTLTNERAAWTAEIARADVARLAAERDYAARLSSATASYADRLAARQPIILKSTNTVREYAATPAGRAMCLGADRVRGIDALDAELADDPDPAGRGGDAMHPDPGAAPARR</sequence>
<proteinExistence type="predicted"/>
<keyword evidence="4" id="KW-1185">Reference proteome</keyword>
<evidence type="ECO:0000313" key="4">
    <source>
        <dbReference type="Proteomes" id="UP000218784"/>
    </source>
</evidence>
<keyword evidence="2" id="KW-1133">Transmembrane helix</keyword>
<evidence type="ECO:0000256" key="1">
    <source>
        <dbReference type="SAM" id="MobiDB-lite"/>
    </source>
</evidence>